<organism evidence="1 2">
    <name type="scientific">Anaerotignum lactatifermentans</name>
    <dbReference type="NCBI Taxonomy" id="160404"/>
    <lineage>
        <taxon>Bacteria</taxon>
        <taxon>Bacillati</taxon>
        <taxon>Bacillota</taxon>
        <taxon>Clostridia</taxon>
        <taxon>Lachnospirales</taxon>
        <taxon>Anaerotignaceae</taxon>
        <taxon>Anaerotignum</taxon>
    </lineage>
</organism>
<proteinExistence type="predicted"/>
<comment type="caution">
    <text evidence="1">The sequence shown here is derived from an EMBL/GenBank/DDBJ whole genome shotgun (WGS) entry which is preliminary data.</text>
</comment>
<accession>A0ABS2GBS3</accession>
<gene>
    <name evidence="1" type="ORF">H9X83_08715</name>
</gene>
<evidence type="ECO:0000313" key="1">
    <source>
        <dbReference type="EMBL" id="MBM6878238.1"/>
    </source>
</evidence>
<evidence type="ECO:0000313" key="2">
    <source>
        <dbReference type="Proteomes" id="UP000729290"/>
    </source>
</evidence>
<dbReference type="EMBL" id="JACSNV010000011">
    <property type="protein sequence ID" value="MBM6878238.1"/>
    <property type="molecule type" value="Genomic_DNA"/>
</dbReference>
<dbReference type="Proteomes" id="UP000729290">
    <property type="component" value="Unassembled WGS sequence"/>
</dbReference>
<reference evidence="1 2" key="1">
    <citation type="journal article" date="2021" name="Sci. Rep.">
        <title>The distribution of antibiotic resistance genes in chicken gut microbiota commensals.</title>
        <authorList>
            <person name="Juricova H."/>
            <person name="Matiasovicova J."/>
            <person name="Kubasova T."/>
            <person name="Cejkova D."/>
            <person name="Rychlik I."/>
        </authorList>
    </citation>
    <scope>NUCLEOTIDE SEQUENCE [LARGE SCALE GENOMIC DNA]</scope>
    <source>
        <strain evidence="1 2">An431b</strain>
    </source>
</reference>
<name>A0ABS2GBS3_9FIRM</name>
<protein>
    <submittedName>
        <fullName evidence="1">Uncharacterized protein</fullName>
    </submittedName>
</protein>
<dbReference type="RefSeq" id="WP_205133910.1">
    <property type="nucleotide sequence ID" value="NZ_JACSNT010000010.1"/>
</dbReference>
<keyword evidence="2" id="KW-1185">Reference proteome</keyword>
<sequence length="282" mass="32539">MITFGELAGLLAADFLQARRTADMYSASLSEEYHVNPLLRGMPVPRYTIAEAEIDLPLRIMGVRKTEIGEEEMQKILDKIRRGLPTLLYRNIKNCYYDKQAAVVREKSGVVEPEEVGISMRQQEEPRAQVVRLSQVPELRASYKASTAAICTLMNQYMATYVKENSISEMRLLDFTDVFIETLYRVCKEEFSTYLDVQTPYINKEALKKMCQTVGSTMFFEFREIFEQPEGLLVSAETGKMEQNFAPEQLMRVKMKIREQDVNFVVDQNEESGEKRRFLTLG</sequence>